<dbReference type="PANTHER" id="PTHR45947">
    <property type="entry name" value="SULFOQUINOVOSYL TRANSFERASE SQD2"/>
    <property type="match status" value="1"/>
</dbReference>
<keyword evidence="4" id="KW-0808">Transferase</keyword>
<dbReference type="EMBL" id="VVZV01000001">
    <property type="protein sequence ID" value="KAA5324820.1"/>
    <property type="molecule type" value="Genomic_DNA"/>
</dbReference>
<dbReference type="EC" id="2.4.-.-" evidence="5"/>
<protein>
    <submittedName>
        <fullName evidence="4 5">Glycosyltransferase</fullName>
        <ecNumber evidence="5">2.4.-.-</ecNumber>
    </submittedName>
</protein>
<evidence type="ECO:0000313" key="8">
    <source>
        <dbReference type="Proteomes" id="UP000283678"/>
    </source>
</evidence>
<dbReference type="InterPro" id="IPR001296">
    <property type="entry name" value="Glyco_trans_1"/>
</dbReference>
<reference evidence="4 10" key="2">
    <citation type="journal article" date="2019" name="Nat. Med.">
        <title>A library of human gut bacterial isolates paired with longitudinal multiomics data enables mechanistic microbiome research.</title>
        <authorList>
            <person name="Poyet M."/>
            <person name="Groussin M."/>
            <person name="Gibbons S.M."/>
            <person name="Avila-Pacheco J."/>
            <person name="Jiang X."/>
            <person name="Kearney S.M."/>
            <person name="Perrotta A.R."/>
            <person name="Berdy B."/>
            <person name="Zhao S."/>
            <person name="Lieberman T.D."/>
            <person name="Swanson P.K."/>
            <person name="Smith M."/>
            <person name="Roesemann S."/>
            <person name="Alexander J.E."/>
            <person name="Rich S.A."/>
            <person name="Livny J."/>
            <person name="Vlamakis H."/>
            <person name="Clish C."/>
            <person name="Bullock K."/>
            <person name="Deik A."/>
            <person name="Scott J."/>
            <person name="Pierce K.A."/>
            <person name="Xavier R.J."/>
            <person name="Alm E.J."/>
        </authorList>
    </citation>
    <scope>NUCLEOTIDE SEQUENCE [LARGE SCALE GENOMIC DNA]</scope>
    <source>
        <strain evidence="3 10">BIOML-A25</strain>
        <strain evidence="4">BIOML-A8</strain>
    </source>
</reference>
<dbReference type="Proteomes" id="UP000283678">
    <property type="component" value="Unassembled WGS sequence"/>
</dbReference>
<dbReference type="EMBL" id="VVZE01000001">
    <property type="protein sequence ID" value="KAA5388506.1"/>
    <property type="molecule type" value="Genomic_DNA"/>
</dbReference>
<dbReference type="Pfam" id="PF00534">
    <property type="entry name" value="Glycos_transf_1"/>
    <property type="match status" value="1"/>
</dbReference>
<evidence type="ECO:0000313" key="3">
    <source>
        <dbReference type="EMBL" id="KAA5324820.1"/>
    </source>
</evidence>
<gene>
    <name evidence="6" type="ORF">DWW04_04110</name>
    <name evidence="7" type="ORF">E1J06_06160</name>
    <name evidence="4" type="ORF">F2Y44_01965</name>
    <name evidence="3" type="ORF">F2Z07_00195</name>
    <name evidence="5" type="ORF">KSU80_07130</name>
</gene>
<reference evidence="7 9" key="3">
    <citation type="journal article" date="2019" name="Nat. Microbiol.">
        <title>Genomic variation and strain-specific functional adaptation in the human gut microbiome during early life.</title>
        <authorList>
            <person name="Vatanen T."/>
            <person name="Plichta D.R."/>
            <person name="Somani J."/>
            <person name="Munch P.C."/>
            <person name="Arthur T.D."/>
            <person name="Hall A.B."/>
            <person name="Rudolf S."/>
            <person name="Oakeley E.J."/>
            <person name="Ke X."/>
            <person name="Young R.A."/>
            <person name="Haiser H.J."/>
            <person name="Kolde R."/>
            <person name="Yassour M."/>
            <person name="Luopajarvi K."/>
            <person name="Siljander H."/>
            <person name="Virtanen S.M."/>
            <person name="Ilonen J."/>
            <person name="Uibo R."/>
            <person name="Tillmann V."/>
            <person name="Mokurov S."/>
            <person name="Dorshakova N."/>
            <person name="Porter J.A."/>
            <person name="McHardy A.C."/>
            <person name="Lahdesmaki H."/>
            <person name="Vlamakis H."/>
            <person name="Huttenhower C."/>
            <person name="Knip M."/>
            <person name="Xavier R.J."/>
        </authorList>
    </citation>
    <scope>NUCLEOTIDE SEQUENCE [LARGE SCALE GENOMIC DNA]</scope>
    <source>
        <strain evidence="7 9">RJX1052</strain>
    </source>
</reference>
<dbReference type="EMBL" id="JAHOAX010000005">
    <property type="protein sequence ID" value="MBV3122951.1"/>
    <property type="molecule type" value="Genomic_DNA"/>
</dbReference>
<dbReference type="Proteomes" id="UP000294834">
    <property type="component" value="Unassembled WGS sequence"/>
</dbReference>
<keyword evidence="5" id="KW-0328">Glycosyltransferase</keyword>
<dbReference type="AlphaFoldDB" id="A0A0K2HR34"/>
<name>A0A0K2HR34_9BACT</name>
<reference evidence="5" key="4">
    <citation type="submission" date="2021-06" db="EMBL/GenBank/DDBJ databases">
        <title>Collection of gut derived symbiotic bacterial strains cultured from healthy donors.</title>
        <authorList>
            <person name="Lin H."/>
            <person name="Littmann E."/>
            <person name="Pamer E.G."/>
        </authorList>
    </citation>
    <scope>NUCLEOTIDE SEQUENCE</scope>
    <source>
        <strain evidence="5">MSK.5.10</strain>
    </source>
</reference>
<dbReference type="GO" id="GO:0016757">
    <property type="term" value="F:glycosyltransferase activity"/>
    <property type="evidence" value="ECO:0007669"/>
    <property type="project" value="UniProtKB-KW"/>
</dbReference>
<dbReference type="Pfam" id="PF13439">
    <property type="entry name" value="Glyco_transf_4"/>
    <property type="match status" value="1"/>
</dbReference>
<accession>A0A0K2HR34</accession>
<reference evidence="6 8" key="1">
    <citation type="submission" date="2018-08" db="EMBL/GenBank/DDBJ databases">
        <title>A genome reference for cultivated species of the human gut microbiota.</title>
        <authorList>
            <person name="Zou Y."/>
            <person name="Xue W."/>
            <person name="Luo G."/>
        </authorList>
    </citation>
    <scope>NUCLEOTIDE SEQUENCE [LARGE SCALE GENOMIC DNA]</scope>
    <source>
        <strain evidence="6 8">AF14-1AC</strain>
    </source>
</reference>
<dbReference type="SUPFAM" id="SSF53756">
    <property type="entry name" value="UDP-Glycosyltransferase/glycogen phosphorylase"/>
    <property type="match status" value="1"/>
</dbReference>
<sequence>MKILQINVFNYRKGGSEVVYFSTMELLRMHGEEVVNFALRWPENYPSEYESYFPESKETRSELLKPVKNIINYFNNREAARKLEQLIEKERPDLAHMHLIWGQITGSILPVLKRHNVPIIFSIHDYRIVCPAYTFRNGKGEICEQCRGRNFYHCVINKCTKDSYLLSVMMAIEQCYRNRFFNPAEYIDGLIYVSQFAKQMHEKYMPELKEKRNIVLYNLADKILDAPAQKTDRYFLFFGRLSYEKGVKTLISAFKDMPNSNLKIAGTGPLEDELKDYTKSNNVTNVEFLGYKSGKELTDLVENAYFIIVPSEWYENNPMTIIEGYAAGVPVIGTNIGGIPEIIEEGVTGYLFTPANSVDLTRVVKAADSLPAEQYSNYQQNALSFARKHFDREKYYPQLIGFYNQLVK</sequence>
<dbReference type="InterPro" id="IPR028098">
    <property type="entry name" value="Glyco_trans_4-like_N"/>
</dbReference>
<evidence type="ECO:0000313" key="5">
    <source>
        <dbReference type="EMBL" id="MBV3122951.1"/>
    </source>
</evidence>
<dbReference type="EMBL" id="SLTX01000001">
    <property type="protein sequence ID" value="TDB07028.1"/>
    <property type="molecule type" value="Genomic_DNA"/>
</dbReference>
<evidence type="ECO:0000313" key="6">
    <source>
        <dbReference type="EMBL" id="RGV80458.1"/>
    </source>
</evidence>
<evidence type="ECO:0000313" key="4">
    <source>
        <dbReference type="EMBL" id="KAA5388506.1"/>
    </source>
</evidence>
<dbReference type="Proteomes" id="UP000777173">
    <property type="component" value="Unassembled WGS sequence"/>
</dbReference>
<evidence type="ECO:0000313" key="7">
    <source>
        <dbReference type="EMBL" id="TDB07028.1"/>
    </source>
</evidence>
<dbReference type="RefSeq" id="WP_038606091.1">
    <property type="nucleotide sequence ID" value="NZ_BAABZF010000001.1"/>
</dbReference>
<evidence type="ECO:0000313" key="10">
    <source>
        <dbReference type="Proteomes" id="UP000481700"/>
    </source>
</evidence>
<feature type="domain" description="Glycosyl transferase family 1" evidence="1">
    <location>
        <begin position="228"/>
        <end position="382"/>
    </location>
</feature>
<evidence type="ECO:0000259" key="1">
    <source>
        <dbReference type="Pfam" id="PF00534"/>
    </source>
</evidence>
<organism evidence="4">
    <name type="scientific">Phocaeicola dorei</name>
    <dbReference type="NCBI Taxonomy" id="357276"/>
    <lineage>
        <taxon>Bacteria</taxon>
        <taxon>Pseudomonadati</taxon>
        <taxon>Bacteroidota</taxon>
        <taxon>Bacteroidia</taxon>
        <taxon>Bacteroidales</taxon>
        <taxon>Bacteroidaceae</taxon>
        <taxon>Phocaeicola</taxon>
    </lineage>
</organism>
<comment type="caution">
    <text evidence="4">The sequence shown here is derived from an EMBL/GenBank/DDBJ whole genome shotgun (WGS) entry which is preliminary data.</text>
</comment>
<evidence type="ECO:0000259" key="2">
    <source>
        <dbReference type="Pfam" id="PF13439"/>
    </source>
</evidence>
<dbReference type="EMBL" id="QRZL01000003">
    <property type="protein sequence ID" value="RGV80458.1"/>
    <property type="molecule type" value="Genomic_DNA"/>
</dbReference>
<proteinExistence type="predicted"/>
<dbReference type="InterPro" id="IPR050194">
    <property type="entry name" value="Glycosyltransferase_grp1"/>
</dbReference>
<evidence type="ECO:0000313" key="9">
    <source>
        <dbReference type="Proteomes" id="UP000294834"/>
    </source>
</evidence>
<dbReference type="PANTHER" id="PTHR45947:SF13">
    <property type="entry name" value="TRANSFERASE"/>
    <property type="match status" value="1"/>
</dbReference>
<feature type="domain" description="Glycosyltransferase subfamily 4-like N-terminal" evidence="2">
    <location>
        <begin position="14"/>
        <end position="218"/>
    </location>
</feature>
<dbReference type="KEGG" id="bdh:GV66_12635"/>
<dbReference type="Proteomes" id="UP000481700">
    <property type="component" value="Unassembled WGS sequence"/>
</dbReference>
<dbReference type="Gene3D" id="3.40.50.2000">
    <property type="entry name" value="Glycogen Phosphorylase B"/>
    <property type="match status" value="2"/>
</dbReference>